<dbReference type="AlphaFoldDB" id="A0A1N7IJ55"/>
<sequence>MIFLFFVVYRDVTFNAHWSRACGDTAGAQGMDAYGISVIVRGTGEYGSAIARELFLAGNAVVLQQSTPPAEIRRLRCFSDAWFCSPGPFAMASLSGAQLEGVFARRVDSPATLTACLGRREAIPLAAMPLEHVISAWPWAVLVDARMLRAPAKPQRHLAGLTIGLGGGFLGGETVDLVIGCDDQNPGAFVPTGHCLPFPQEESGPLRTVCRAPHDGIFHTAARIGDRVSPGETIGWVGASEIRIPDHAPQNSLIRGLPRDGATVRDSDEILDLAPPGSRVSGVSVKARTITRAVMLAIASDGEPIHDFLLRHWR</sequence>
<reference evidence="1 2" key="1">
    <citation type="submission" date="2017-01" db="EMBL/GenBank/DDBJ databases">
        <authorList>
            <person name="Mah S.A."/>
            <person name="Swanson W.J."/>
            <person name="Moy G.W."/>
            <person name="Vacquier V.D."/>
        </authorList>
    </citation>
    <scope>NUCLEOTIDE SEQUENCE [LARGE SCALE GENOMIC DNA]</scope>
    <source>
        <strain evidence="1 2">DSM 11589</strain>
    </source>
</reference>
<organism evidence="1 2">
    <name type="scientific">Insolitispirillum peregrinum</name>
    <dbReference type="NCBI Taxonomy" id="80876"/>
    <lineage>
        <taxon>Bacteria</taxon>
        <taxon>Pseudomonadati</taxon>
        <taxon>Pseudomonadota</taxon>
        <taxon>Alphaproteobacteria</taxon>
        <taxon>Rhodospirillales</taxon>
        <taxon>Novispirillaceae</taxon>
        <taxon>Insolitispirillum</taxon>
    </lineage>
</organism>
<evidence type="ECO:0000313" key="2">
    <source>
        <dbReference type="Proteomes" id="UP000185678"/>
    </source>
</evidence>
<dbReference type="Proteomes" id="UP000185678">
    <property type="component" value="Unassembled WGS sequence"/>
</dbReference>
<gene>
    <name evidence="1" type="ORF">SAMN05421779_101189</name>
</gene>
<accession>A0A1N7IJ55</accession>
<proteinExistence type="predicted"/>
<protein>
    <submittedName>
        <fullName evidence="1">Xanthine dehydrogenase accessory factor</fullName>
    </submittedName>
</protein>
<dbReference type="EMBL" id="FTOA01000001">
    <property type="protein sequence ID" value="SIS37088.1"/>
    <property type="molecule type" value="Genomic_DNA"/>
</dbReference>
<name>A0A1N7IJ55_9PROT</name>
<dbReference type="STRING" id="80876.SAMN05421779_101189"/>
<keyword evidence="2" id="KW-1185">Reference proteome</keyword>
<evidence type="ECO:0000313" key="1">
    <source>
        <dbReference type="EMBL" id="SIS37088.1"/>
    </source>
</evidence>